<dbReference type="InterPro" id="IPR011204">
    <property type="entry name" value="Virulence_RhuM-like"/>
</dbReference>
<keyword evidence="2" id="KW-1185">Reference proteome</keyword>
<organism evidence="1 2">
    <name type="scientific">Wansuia hejianensis</name>
    <dbReference type="NCBI Taxonomy" id="2763667"/>
    <lineage>
        <taxon>Bacteria</taxon>
        <taxon>Bacillati</taxon>
        <taxon>Bacillota</taxon>
        <taxon>Clostridia</taxon>
        <taxon>Lachnospirales</taxon>
        <taxon>Lachnospiraceae</taxon>
        <taxon>Wansuia</taxon>
    </lineage>
</organism>
<dbReference type="PANTHER" id="PTHR35810">
    <property type="entry name" value="CYTOPLASMIC PROTEIN-RELATED"/>
    <property type="match status" value="1"/>
</dbReference>
<dbReference type="EMBL" id="JACRTK010000003">
    <property type="protein sequence ID" value="MBC8591164.1"/>
    <property type="molecule type" value="Genomic_DNA"/>
</dbReference>
<gene>
    <name evidence="1" type="ORF">H8689_08570</name>
</gene>
<proteinExistence type="predicted"/>
<dbReference type="PANTHER" id="PTHR35810:SF1">
    <property type="entry name" value="CYTOPLASMIC PROTEIN"/>
    <property type="match status" value="1"/>
</dbReference>
<comment type="caution">
    <text evidence="1">The sequence shown here is derived from an EMBL/GenBank/DDBJ whole genome shotgun (WGS) entry which is preliminary data.</text>
</comment>
<dbReference type="Pfam" id="PF13310">
    <property type="entry name" value="Virulence_RhuM"/>
    <property type="match status" value="1"/>
</dbReference>
<accession>A0A926IMG1</accession>
<name>A0A926IMG1_9FIRM</name>
<sequence length="276" mass="32363">MEDGTIWLTQKNIANLYGRSVNTINEHIKNIISDEELQESSTIWEFRIVQNEGEREVTRDIKFYNLDMILAIGYRVRSNVGIQFRNWTSKILKEYMKKGFVMNDERLKDPKKFGDDYFDELLERIRDIRASDKRFYQKIKDIYSLSVDYNPALESTKDFVATVQNKLLYAVTGQTASELITERVDSSKDNMGLTSFKGAVVRKGDINISKNYLHENETTEEVSYDNQLRNINSNVIKDYEFNSLIDTFNISDKVNFKNIKELYGEEKKTKIIKNFN</sequence>
<reference evidence="1 2" key="1">
    <citation type="submission" date="2020-08" db="EMBL/GenBank/DDBJ databases">
        <title>Genome public.</title>
        <authorList>
            <person name="Liu C."/>
            <person name="Sun Q."/>
        </authorList>
    </citation>
    <scope>NUCLEOTIDE SEQUENCE [LARGE SCALE GENOMIC DNA]</scope>
    <source>
        <strain evidence="1 2">NSJ-26</strain>
    </source>
</reference>
<evidence type="ECO:0000313" key="2">
    <source>
        <dbReference type="Proteomes" id="UP000601522"/>
    </source>
</evidence>
<evidence type="ECO:0000313" key="1">
    <source>
        <dbReference type="EMBL" id="MBC8591164.1"/>
    </source>
</evidence>
<dbReference type="RefSeq" id="WP_249324029.1">
    <property type="nucleotide sequence ID" value="NZ_JACRTK010000003.1"/>
</dbReference>
<protein>
    <submittedName>
        <fullName evidence="1">Virulence RhuM family protein</fullName>
    </submittedName>
</protein>
<dbReference type="AlphaFoldDB" id="A0A926IMG1"/>
<dbReference type="Proteomes" id="UP000601522">
    <property type="component" value="Unassembled WGS sequence"/>
</dbReference>